<protein>
    <submittedName>
        <fullName evidence="4">Fatty-acyl-CoA synthase</fullName>
    </submittedName>
</protein>
<reference evidence="4" key="1">
    <citation type="submission" date="2022-08" db="EMBL/GenBank/DDBJ databases">
        <title>Draft genome sequencing of Roseisolibacter agri AW1220.</title>
        <authorList>
            <person name="Tobiishi Y."/>
            <person name="Tonouchi A."/>
        </authorList>
    </citation>
    <scope>NUCLEOTIDE SEQUENCE</scope>
    <source>
        <strain evidence="4">AW1220</strain>
    </source>
</reference>
<name>A0AA37Q3D7_9BACT</name>
<dbReference type="RefSeq" id="WP_284350101.1">
    <property type="nucleotide sequence ID" value="NZ_BRXS01000003.1"/>
</dbReference>
<dbReference type="Gene3D" id="3.40.50.12780">
    <property type="entry name" value="N-terminal domain of ligase-like"/>
    <property type="match status" value="1"/>
</dbReference>
<comment type="caution">
    <text evidence="4">The sequence shown here is derived from an EMBL/GenBank/DDBJ whole genome shotgun (WGS) entry which is preliminary data.</text>
</comment>
<dbReference type="GO" id="GO:0006631">
    <property type="term" value="P:fatty acid metabolic process"/>
    <property type="evidence" value="ECO:0007669"/>
    <property type="project" value="TreeGrafter"/>
</dbReference>
<dbReference type="SUPFAM" id="SSF56801">
    <property type="entry name" value="Acetyl-CoA synthetase-like"/>
    <property type="match status" value="1"/>
</dbReference>
<keyword evidence="5" id="KW-1185">Reference proteome</keyword>
<evidence type="ECO:0000259" key="3">
    <source>
        <dbReference type="Pfam" id="PF00501"/>
    </source>
</evidence>
<dbReference type="InterPro" id="IPR045851">
    <property type="entry name" value="AMP-bd_C_sf"/>
</dbReference>
<dbReference type="AlphaFoldDB" id="A0AA37Q3D7"/>
<dbReference type="PANTHER" id="PTHR43201">
    <property type="entry name" value="ACYL-COA SYNTHETASE"/>
    <property type="match status" value="1"/>
</dbReference>
<comment type="similarity">
    <text evidence="1">Belongs to the ATP-dependent AMP-binding enzyme family.</text>
</comment>
<keyword evidence="2" id="KW-0436">Ligase</keyword>
<dbReference type="GO" id="GO:0031956">
    <property type="term" value="F:medium-chain fatty acid-CoA ligase activity"/>
    <property type="evidence" value="ECO:0007669"/>
    <property type="project" value="TreeGrafter"/>
</dbReference>
<evidence type="ECO:0000256" key="2">
    <source>
        <dbReference type="ARBA" id="ARBA00022598"/>
    </source>
</evidence>
<accession>A0AA37Q3D7</accession>
<organism evidence="4 5">
    <name type="scientific">Roseisolibacter agri</name>
    <dbReference type="NCBI Taxonomy" id="2014610"/>
    <lineage>
        <taxon>Bacteria</taxon>
        <taxon>Pseudomonadati</taxon>
        <taxon>Gemmatimonadota</taxon>
        <taxon>Gemmatimonadia</taxon>
        <taxon>Gemmatimonadales</taxon>
        <taxon>Gemmatimonadaceae</taxon>
        <taxon>Roseisolibacter</taxon>
    </lineage>
</organism>
<dbReference type="Pfam" id="PF00501">
    <property type="entry name" value="AMP-binding"/>
    <property type="match status" value="1"/>
</dbReference>
<sequence length="524" mass="54762">MRTLALLDRLAARAAERPDAPAVANDDGRPVDRATLVRRVRALARGLVAAGLAPGDRVLFAVRPSVEAIVAILAVVEAGGVLVAAEVGTGSALFAARMALVRPRWVIGESLLLAAAGSRVARAIARRRGVDLPSLDALREARLVRVGPWLPGMRGARAATAIERAGVEAPHVALPAAREDAPAFVVFTSGTTAAPRAVVHTQRSLRATLDVVGASLAVADGDVLYAGELHLALPALLAGARVVVPPRGALDPAATIRALAAHGATHTFLVPADAQRVADHLAARGAACPSTLRHLLLGAAPVEVPLLRRLRAVLPPSATAWAIYGMTEILPVATVSIDEKLAWTGEGDLLGAPVPGIEARVADDGELLLRGPQLCAGYLGEPEMTEHATGDVVRVDEHGRLVLLGRAKDMIIRGHHNVYPALHEPVVARIPGVRRCAMVGVRDDRASDERIVLVVEPDAGTDAAALARALPAALRAEATRIDDAALPDRILVMALPEVGRSRKIDRAALRALAGRALRETAERA</sequence>
<dbReference type="CDD" id="cd04433">
    <property type="entry name" value="AFD_class_I"/>
    <property type="match status" value="1"/>
</dbReference>
<evidence type="ECO:0000313" key="5">
    <source>
        <dbReference type="Proteomes" id="UP001161325"/>
    </source>
</evidence>
<dbReference type="InterPro" id="IPR042099">
    <property type="entry name" value="ANL_N_sf"/>
</dbReference>
<evidence type="ECO:0000256" key="1">
    <source>
        <dbReference type="ARBA" id="ARBA00006432"/>
    </source>
</evidence>
<dbReference type="PANTHER" id="PTHR43201:SF5">
    <property type="entry name" value="MEDIUM-CHAIN ACYL-COA LIGASE ACSF2, MITOCHONDRIAL"/>
    <property type="match status" value="1"/>
</dbReference>
<dbReference type="InterPro" id="IPR000873">
    <property type="entry name" value="AMP-dep_synth/lig_dom"/>
</dbReference>
<feature type="domain" description="AMP-dependent synthetase/ligase" evidence="3">
    <location>
        <begin position="11"/>
        <end position="379"/>
    </location>
</feature>
<dbReference type="Gene3D" id="3.30.300.30">
    <property type="match status" value="1"/>
</dbReference>
<dbReference type="EMBL" id="BRXS01000003">
    <property type="protein sequence ID" value="GLC25644.1"/>
    <property type="molecule type" value="Genomic_DNA"/>
</dbReference>
<proteinExistence type="inferred from homology"/>
<gene>
    <name evidence="4" type="ORF">rosag_21570</name>
</gene>
<dbReference type="Proteomes" id="UP001161325">
    <property type="component" value="Unassembled WGS sequence"/>
</dbReference>
<evidence type="ECO:0000313" key="4">
    <source>
        <dbReference type="EMBL" id="GLC25644.1"/>
    </source>
</evidence>